<feature type="domain" description="Putative zinc-ribbon" evidence="3">
    <location>
        <begin position="1"/>
        <end position="25"/>
    </location>
</feature>
<dbReference type="eggNOG" id="arCOG04741">
    <property type="taxonomic scope" value="Archaea"/>
</dbReference>
<dbReference type="InterPro" id="IPR011992">
    <property type="entry name" value="EF-hand-dom_pair"/>
</dbReference>
<dbReference type="InterPro" id="IPR059113">
    <property type="entry name" value="Znf_ribbon"/>
</dbReference>
<gene>
    <name evidence="4" type="ordered locus">mru_2172</name>
</gene>
<dbReference type="AlphaFoldDB" id="D3E1D7"/>
<reference evidence="4 5" key="1">
    <citation type="journal article" date="2010" name="PLoS ONE">
        <title>The genome sequence of the rumen methanogen Methanobrevibacter ruminantium reveals new possibilities for controlling ruminant methane emissions.</title>
        <authorList>
            <person name="Leahy S.C."/>
            <person name="Kelly W.J."/>
            <person name="Altermann E."/>
            <person name="Ronimus R.S."/>
            <person name="Yeoman C.J."/>
            <person name="Pacheco D.M."/>
            <person name="Li D."/>
            <person name="Kong Z."/>
            <person name="McTavish S."/>
            <person name="Sang C."/>
            <person name="Lambie S.C."/>
            <person name="Janssen P.H."/>
            <person name="Dey D."/>
            <person name="Attwood G.T."/>
        </authorList>
    </citation>
    <scope>NUCLEOTIDE SEQUENCE [LARGE SCALE GENOMIC DNA]</scope>
    <source>
        <strain evidence="5">ATCC 35063 / DSM 1093 / JCM 13430 / OCM 146 / M1</strain>
    </source>
</reference>
<dbReference type="OrthoDB" id="77388at2157"/>
<keyword evidence="2" id="KW-1133">Transmembrane helix</keyword>
<dbReference type="PATRIC" id="fig|634498.28.peg.2172"/>
<feature type="compositionally biased region" description="Low complexity" evidence="1">
    <location>
        <begin position="192"/>
        <end position="218"/>
    </location>
</feature>
<dbReference type="GeneID" id="8771853"/>
<dbReference type="Gene3D" id="2.20.25.10">
    <property type="match status" value="1"/>
</dbReference>
<protein>
    <recommendedName>
        <fullName evidence="3">Putative zinc-ribbon domain-containing protein</fullName>
    </recommendedName>
</protein>
<proteinExistence type="predicted"/>
<evidence type="ECO:0000256" key="2">
    <source>
        <dbReference type="SAM" id="Phobius"/>
    </source>
</evidence>
<dbReference type="SUPFAM" id="SSF47473">
    <property type="entry name" value="EF-hand"/>
    <property type="match status" value="1"/>
</dbReference>
<keyword evidence="2" id="KW-0472">Membrane</keyword>
<dbReference type="STRING" id="634498.mru_2172"/>
<keyword evidence="2" id="KW-0812">Transmembrane</keyword>
<evidence type="ECO:0000313" key="5">
    <source>
        <dbReference type="Proteomes" id="UP000008680"/>
    </source>
</evidence>
<accession>D3E1D7</accession>
<feature type="transmembrane region" description="Helical" evidence="2">
    <location>
        <begin position="84"/>
        <end position="107"/>
    </location>
</feature>
<feature type="region of interest" description="Disordered" evidence="1">
    <location>
        <begin position="187"/>
        <end position="222"/>
    </location>
</feature>
<dbReference type="RefSeq" id="WP_012956970.1">
    <property type="nucleotide sequence ID" value="NC_013790.1"/>
</dbReference>
<evidence type="ECO:0000256" key="1">
    <source>
        <dbReference type="SAM" id="MobiDB-lite"/>
    </source>
</evidence>
<dbReference type="EMBL" id="CP001719">
    <property type="protein sequence ID" value="ADC48022.1"/>
    <property type="molecule type" value="Genomic_DNA"/>
</dbReference>
<evidence type="ECO:0000313" key="4">
    <source>
        <dbReference type="EMBL" id="ADC48022.1"/>
    </source>
</evidence>
<dbReference type="KEGG" id="mru:mru_2172"/>
<dbReference type="Pfam" id="PF13248">
    <property type="entry name" value="Zn_ribbon_3"/>
    <property type="match status" value="1"/>
</dbReference>
<dbReference type="Proteomes" id="UP000008680">
    <property type="component" value="Chromosome"/>
</dbReference>
<dbReference type="HOGENOM" id="CLU_1052164_0_0_2"/>
<evidence type="ECO:0000259" key="3">
    <source>
        <dbReference type="Pfam" id="PF13248"/>
    </source>
</evidence>
<sequence>MVKCSKCGSENKSEAKFCHSCGAKLDIKDPYNLDGKSREYGSTTGKSAGSASAYYDHSANSGGSSSDSTGGIDNFRNMSNFKKIIFACCAVFIVLFILSLAAQALGFDMEPYSENKTAYHNYSSLDLDDDGALCLEELEIEYSNISSSKMSDIFKKSDKNRNHLIRGAEYDMLNYYVNEHFKDLEKKKNEKTSSSSSSSSSSSGSSSYKSPFTTSGSSDDGAETCPFCGSEAVYESGNSYKCAECGRTISNPDDLDLNYDEGYY</sequence>
<dbReference type="eggNOG" id="arCOG00679">
    <property type="taxonomic scope" value="Archaea"/>
</dbReference>
<name>D3E1D7_METRM</name>
<keyword evidence="5" id="KW-1185">Reference proteome</keyword>
<organism evidence="4 5">
    <name type="scientific">Methanobrevibacter ruminantium (strain ATCC 35063 / DSM 1093 / JCM 13430 / OCM 146 / M1)</name>
    <name type="common">Methanobacterium ruminantium</name>
    <dbReference type="NCBI Taxonomy" id="634498"/>
    <lineage>
        <taxon>Archaea</taxon>
        <taxon>Methanobacteriati</taxon>
        <taxon>Methanobacteriota</taxon>
        <taxon>Methanomada group</taxon>
        <taxon>Methanobacteria</taxon>
        <taxon>Methanobacteriales</taxon>
        <taxon>Methanobacteriaceae</taxon>
        <taxon>Methanobrevibacter</taxon>
    </lineage>
</organism>